<dbReference type="RefSeq" id="WP_152202269.1">
    <property type="nucleotide sequence ID" value="NZ_VUKF01000012.1"/>
</dbReference>
<evidence type="ECO:0000259" key="6">
    <source>
        <dbReference type="PROSITE" id="PS50112"/>
    </source>
</evidence>
<dbReference type="InterPro" id="IPR000014">
    <property type="entry name" value="PAS"/>
</dbReference>
<dbReference type="SMART" id="SM00091">
    <property type="entry name" value="PAS"/>
    <property type="match status" value="1"/>
</dbReference>
<dbReference type="AlphaFoldDB" id="A0A7J5USP0"/>
<gene>
    <name evidence="8" type="ORF">GB883_04435</name>
</gene>
<dbReference type="CDD" id="cd00130">
    <property type="entry name" value="PAS"/>
    <property type="match status" value="1"/>
</dbReference>
<keyword evidence="9" id="KW-1185">Reference proteome</keyword>
<feature type="domain" description="ANTAR" evidence="7">
    <location>
        <begin position="362"/>
        <end position="423"/>
    </location>
</feature>
<dbReference type="PROSITE" id="PS50112">
    <property type="entry name" value="PAS"/>
    <property type="match status" value="1"/>
</dbReference>
<dbReference type="SUPFAM" id="SSF52172">
    <property type="entry name" value="CheY-like"/>
    <property type="match status" value="1"/>
</dbReference>
<evidence type="ECO:0000256" key="2">
    <source>
        <dbReference type="ARBA" id="ARBA00022777"/>
    </source>
</evidence>
<dbReference type="SMART" id="SM00065">
    <property type="entry name" value="GAF"/>
    <property type="match status" value="1"/>
</dbReference>
<feature type="domain" description="PAS" evidence="6">
    <location>
        <begin position="79"/>
        <end position="144"/>
    </location>
</feature>
<dbReference type="InterPro" id="IPR035965">
    <property type="entry name" value="PAS-like_dom_sf"/>
</dbReference>
<evidence type="ECO:0000256" key="3">
    <source>
        <dbReference type="ARBA" id="ARBA00023015"/>
    </source>
</evidence>
<dbReference type="EMBL" id="WHJE01000012">
    <property type="protein sequence ID" value="KAE8765297.1"/>
    <property type="molecule type" value="Genomic_DNA"/>
</dbReference>
<dbReference type="SMART" id="SM01012">
    <property type="entry name" value="ANTAR"/>
    <property type="match status" value="1"/>
</dbReference>
<comment type="caution">
    <text evidence="8">The sequence shown here is derived from an EMBL/GenBank/DDBJ whole genome shotgun (WGS) entry which is preliminary data.</text>
</comment>
<dbReference type="Pfam" id="PF00989">
    <property type="entry name" value="PAS"/>
    <property type="match status" value="1"/>
</dbReference>
<dbReference type="OrthoDB" id="4935162at2"/>
<keyword evidence="3" id="KW-0805">Transcription regulation</keyword>
<dbReference type="GO" id="GO:0003723">
    <property type="term" value="F:RNA binding"/>
    <property type="evidence" value="ECO:0007669"/>
    <property type="project" value="InterPro"/>
</dbReference>
<reference evidence="8 9" key="1">
    <citation type="submission" date="2019-10" db="EMBL/GenBank/DDBJ databases">
        <title>Georgenia wutianyii sp. nov. and Georgenia yuyongxinii sp. nov. isolated from plateau pika (Ochotona curzoniae) in the Qinghai-Tibet plateau of China.</title>
        <authorList>
            <person name="Tian Z."/>
        </authorList>
    </citation>
    <scope>NUCLEOTIDE SEQUENCE [LARGE SCALE GENOMIC DNA]</scope>
    <source>
        <strain evidence="8 9">DSM 21501</strain>
    </source>
</reference>
<dbReference type="InterPro" id="IPR036388">
    <property type="entry name" value="WH-like_DNA-bd_sf"/>
</dbReference>
<dbReference type="GO" id="GO:0006355">
    <property type="term" value="P:regulation of DNA-templated transcription"/>
    <property type="evidence" value="ECO:0007669"/>
    <property type="project" value="InterPro"/>
</dbReference>
<dbReference type="Gene3D" id="3.30.450.40">
    <property type="match status" value="1"/>
</dbReference>
<evidence type="ECO:0000256" key="4">
    <source>
        <dbReference type="ARBA" id="ARBA00023163"/>
    </source>
</evidence>
<dbReference type="InterPro" id="IPR003018">
    <property type="entry name" value="GAF"/>
</dbReference>
<keyword evidence="1" id="KW-0808">Transferase</keyword>
<evidence type="ECO:0000256" key="1">
    <source>
        <dbReference type="ARBA" id="ARBA00022679"/>
    </source>
</evidence>
<evidence type="ECO:0000313" key="8">
    <source>
        <dbReference type="EMBL" id="KAE8765297.1"/>
    </source>
</evidence>
<dbReference type="Pfam" id="PF03861">
    <property type="entry name" value="ANTAR"/>
    <property type="match status" value="1"/>
</dbReference>
<proteinExistence type="predicted"/>
<evidence type="ECO:0000313" key="9">
    <source>
        <dbReference type="Proteomes" id="UP000451860"/>
    </source>
</evidence>
<evidence type="ECO:0000259" key="7">
    <source>
        <dbReference type="PROSITE" id="PS50921"/>
    </source>
</evidence>
<feature type="coiled-coil region" evidence="5">
    <location>
        <begin position="36"/>
        <end position="70"/>
    </location>
</feature>
<name>A0A7J5USP0_9MICO</name>
<dbReference type="SUPFAM" id="SSF55785">
    <property type="entry name" value="PYP-like sensor domain (PAS domain)"/>
    <property type="match status" value="1"/>
</dbReference>
<dbReference type="Proteomes" id="UP000451860">
    <property type="component" value="Unassembled WGS sequence"/>
</dbReference>
<dbReference type="InterPro" id="IPR011006">
    <property type="entry name" value="CheY-like_superfamily"/>
</dbReference>
<dbReference type="InterPro" id="IPR029016">
    <property type="entry name" value="GAF-like_dom_sf"/>
</dbReference>
<accession>A0A7J5USP0</accession>
<dbReference type="Gene3D" id="1.10.10.10">
    <property type="entry name" value="Winged helix-like DNA-binding domain superfamily/Winged helix DNA-binding domain"/>
    <property type="match status" value="1"/>
</dbReference>
<dbReference type="SUPFAM" id="SSF55781">
    <property type="entry name" value="GAF domain-like"/>
    <property type="match status" value="1"/>
</dbReference>
<dbReference type="Pfam" id="PF13185">
    <property type="entry name" value="GAF_2"/>
    <property type="match status" value="1"/>
</dbReference>
<keyword evidence="4" id="KW-0804">Transcription</keyword>
<dbReference type="Gene3D" id="3.30.450.20">
    <property type="entry name" value="PAS domain"/>
    <property type="match status" value="1"/>
</dbReference>
<organism evidence="8 9">
    <name type="scientific">Georgenia thermotolerans</name>
    <dbReference type="NCBI Taxonomy" id="527326"/>
    <lineage>
        <taxon>Bacteria</taxon>
        <taxon>Bacillati</taxon>
        <taxon>Actinomycetota</taxon>
        <taxon>Actinomycetes</taxon>
        <taxon>Micrococcales</taxon>
        <taxon>Bogoriellaceae</taxon>
        <taxon>Georgenia</taxon>
    </lineage>
</organism>
<dbReference type="GO" id="GO:0016301">
    <property type="term" value="F:kinase activity"/>
    <property type="evidence" value="ECO:0007669"/>
    <property type="project" value="UniProtKB-KW"/>
</dbReference>
<dbReference type="PROSITE" id="PS50921">
    <property type="entry name" value="ANTAR"/>
    <property type="match status" value="1"/>
</dbReference>
<protein>
    <submittedName>
        <fullName evidence="8">ANTAR domain-containing protein</fullName>
    </submittedName>
</protein>
<evidence type="ECO:0000256" key="5">
    <source>
        <dbReference type="SAM" id="Coils"/>
    </source>
</evidence>
<sequence>MPQRPGAGPFDDEKAFTDELAAIERYIVRLRERPDIEALLQGLESAQEELRAADEEVRAQQAELARLAESHRMGRWQHERLLAVLPAAIVTTDATGVLRSVNAAAAALLGLRVDRLVRKPLFALVDAPDRPELRRRLTAAVDDAGSFRQVVTLFGRHRQAVRVEADVTVVLDPDASSAEATWVLLPTEEESGRLVTAGYRHALAHALVRLTELPLRRHDRRSDLEEVADICAQALGEGAAVSVTAGEPVRPEVVATTSAFAQAVDGAQMVAQEGPCQAAWQGHETVVVQDLEHDARWPRFTARSRGTGARSVLAVPVEVGDERVGVLNVYAPGAHAWDAERVEVAELLASAAAAAVHEIDLKAELEDLARNLGAALDSRATIDQAKGILMATFSCDAEEAFRRLVKMSRDSNVKLRTLAARIVTQTAAGTSLLT</sequence>
<dbReference type="InterPro" id="IPR013767">
    <property type="entry name" value="PAS_fold"/>
</dbReference>
<keyword evidence="5" id="KW-0175">Coiled coil</keyword>
<dbReference type="InterPro" id="IPR005561">
    <property type="entry name" value="ANTAR"/>
</dbReference>
<keyword evidence="2" id="KW-0418">Kinase</keyword>